<dbReference type="Proteomes" id="UP000680750">
    <property type="component" value="Chromosome"/>
</dbReference>
<dbReference type="InterPro" id="IPR029058">
    <property type="entry name" value="AB_hydrolase_fold"/>
</dbReference>
<dbReference type="RefSeq" id="WP_030447974.1">
    <property type="nucleotide sequence ID" value="NZ_AP023354.1"/>
</dbReference>
<name>A0A810L2D5_9ACTN</name>
<gene>
    <name evidence="1" type="ORF">Asera_38080</name>
</gene>
<reference evidence="1" key="1">
    <citation type="submission" date="2020-08" db="EMBL/GenBank/DDBJ databases">
        <title>Whole genome shotgun sequence of Actinocatenispora sera NBRC 101916.</title>
        <authorList>
            <person name="Komaki H."/>
            <person name="Tamura T."/>
        </authorList>
    </citation>
    <scope>NUCLEOTIDE SEQUENCE</scope>
    <source>
        <strain evidence="1">NBRC 101916</strain>
    </source>
</reference>
<accession>A0A810L2D5</accession>
<sequence>MAIHWLTGTAGSAIRFSHEEAHSATAPPGGPTTVPPGLARFAGDCQSIRRFAERDHANIVCWNSHDPEIPAGGPHDARGHYAAHEATGVLVGDLRRFVTALT</sequence>
<proteinExistence type="predicted"/>
<dbReference type="Gene3D" id="3.40.50.1820">
    <property type="entry name" value="alpha/beta hydrolase"/>
    <property type="match status" value="1"/>
</dbReference>
<evidence type="ECO:0000313" key="2">
    <source>
        <dbReference type="Proteomes" id="UP000680750"/>
    </source>
</evidence>
<organism evidence="1 2">
    <name type="scientific">Actinocatenispora sera</name>
    <dbReference type="NCBI Taxonomy" id="390989"/>
    <lineage>
        <taxon>Bacteria</taxon>
        <taxon>Bacillati</taxon>
        <taxon>Actinomycetota</taxon>
        <taxon>Actinomycetes</taxon>
        <taxon>Micromonosporales</taxon>
        <taxon>Micromonosporaceae</taxon>
        <taxon>Actinocatenispora</taxon>
    </lineage>
</organism>
<keyword evidence="2" id="KW-1185">Reference proteome</keyword>
<dbReference type="AlphaFoldDB" id="A0A810L2D5"/>
<protein>
    <submittedName>
        <fullName evidence="1">Uncharacterized protein</fullName>
    </submittedName>
</protein>
<dbReference type="EMBL" id="AP023354">
    <property type="protein sequence ID" value="BCJ29700.1"/>
    <property type="molecule type" value="Genomic_DNA"/>
</dbReference>
<dbReference type="KEGG" id="aser:Asera_38080"/>
<evidence type="ECO:0000313" key="1">
    <source>
        <dbReference type="EMBL" id="BCJ29700.1"/>
    </source>
</evidence>